<keyword evidence="2" id="KW-0378">Hydrolase</keyword>
<dbReference type="InterPro" id="IPR029058">
    <property type="entry name" value="AB_hydrolase_fold"/>
</dbReference>
<proteinExistence type="inferred from homology"/>
<evidence type="ECO:0000256" key="2">
    <source>
        <dbReference type="ARBA" id="ARBA00022801"/>
    </source>
</evidence>
<dbReference type="AlphaFoldDB" id="A0AAV3S0V4"/>
<comment type="caution">
    <text evidence="5">The sequence shown here is derived from an EMBL/GenBank/DDBJ whole genome shotgun (WGS) entry which is preliminary data.</text>
</comment>
<evidence type="ECO:0000256" key="3">
    <source>
        <dbReference type="ARBA" id="ARBA00022963"/>
    </source>
</evidence>
<evidence type="ECO:0000256" key="1">
    <source>
        <dbReference type="ARBA" id="ARBA00010701"/>
    </source>
</evidence>
<keyword evidence="3" id="KW-0442">Lipid degradation</keyword>
<reference evidence="5 6" key="1">
    <citation type="submission" date="2024-01" db="EMBL/GenBank/DDBJ databases">
        <title>The complete chloroplast genome sequence of Lithospermum erythrorhizon: insights into the phylogenetic relationship among Boraginaceae species and the maternal lineages of purple gromwells.</title>
        <authorList>
            <person name="Okada T."/>
            <person name="Watanabe K."/>
        </authorList>
    </citation>
    <scope>NUCLEOTIDE SEQUENCE [LARGE SCALE GENOMIC DNA]</scope>
</reference>
<evidence type="ECO:0000313" key="5">
    <source>
        <dbReference type="EMBL" id="GAA0185576.1"/>
    </source>
</evidence>
<accession>A0AAV3S0V4</accession>
<dbReference type="GO" id="GO:0004620">
    <property type="term" value="F:phospholipase activity"/>
    <property type="evidence" value="ECO:0007669"/>
    <property type="project" value="TreeGrafter"/>
</dbReference>
<dbReference type="Proteomes" id="UP001454036">
    <property type="component" value="Unassembled WGS sequence"/>
</dbReference>
<keyword evidence="6" id="KW-1185">Reference proteome</keyword>
<dbReference type="Gene3D" id="3.40.50.1820">
    <property type="entry name" value="alpha/beta hydrolase"/>
    <property type="match status" value="1"/>
</dbReference>
<dbReference type="GO" id="GO:0016042">
    <property type="term" value="P:lipid catabolic process"/>
    <property type="evidence" value="ECO:0007669"/>
    <property type="project" value="UniProtKB-KW"/>
</dbReference>
<name>A0AAV3S0V4_LITER</name>
<comment type="similarity">
    <text evidence="1">Belongs to the AB hydrolase superfamily. Lipase family.</text>
</comment>
<keyword evidence="4" id="KW-0443">Lipid metabolism</keyword>
<evidence type="ECO:0000313" key="6">
    <source>
        <dbReference type="Proteomes" id="UP001454036"/>
    </source>
</evidence>
<evidence type="ECO:0000256" key="4">
    <source>
        <dbReference type="ARBA" id="ARBA00023098"/>
    </source>
</evidence>
<sequence length="272" mass="30588">MIQICSILPVQKVYLCQATQSNFKCNTSPLKSLTSKPTLDVKKHIKNLVNLIPKSEPSQRVLPNKGAEENIGGSLLGGLNLARVWPERKAAEEMSPRNLSMLKRLLSKSNMEYSPRNILGSMWRDYHGCNNWSGLLDPLDENLRREVVRYGEFIQASYHCFHSDPATDEAPIERHVALPDGAYKVTKSLYVTSSMGLPKWHPTSGTVIRVKDNPKWNVDSKSLCKTQGANNKIPSLAESVVKEVRKDYLSNTKERLLASQSLGIVLVQPYHY</sequence>
<protein>
    <submittedName>
        <fullName evidence="5">Phospholipase</fullName>
    </submittedName>
</protein>
<dbReference type="EMBL" id="BAABME010012841">
    <property type="protein sequence ID" value="GAA0185576.1"/>
    <property type="molecule type" value="Genomic_DNA"/>
</dbReference>
<dbReference type="PANTHER" id="PTHR31403:SF2">
    <property type="entry name" value="PHOSPHOLIPASE A1-IBETA2, CHLOROPLASTIC"/>
    <property type="match status" value="1"/>
</dbReference>
<organism evidence="5 6">
    <name type="scientific">Lithospermum erythrorhizon</name>
    <name type="common">Purple gromwell</name>
    <name type="synonym">Lithospermum officinale var. erythrorhizon</name>
    <dbReference type="NCBI Taxonomy" id="34254"/>
    <lineage>
        <taxon>Eukaryota</taxon>
        <taxon>Viridiplantae</taxon>
        <taxon>Streptophyta</taxon>
        <taxon>Embryophyta</taxon>
        <taxon>Tracheophyta</taxon>
        <taxon>Spermatophyta</taxon>
        <taxon>Magnoliopsida</taxon>
        <taxon>eudicotyledons</taxon>
        <taxon>Gunneridae</taxon>
        <taxon>Pentapetalae</taxon>
        <taxon>asterids</taxon>
        <taxon>lamiids</taxon>
        <taxon>Boraginales</taxon>
        <taxon>Boraginaceae</taxon>
        <taxon>Boraginoideae</taxon>
        <taxon>Lithospermeae</taxon>
        <taxon>Lithospermum</taxon>
    </lineage>
</organism>
<gene>
    <name evidence="5" type="ORF">LIER_32864</name>
</gene>
<dbReference type="PANTHER" id="PTHR31403">
    <property type="entry name" value="PHOSPHOLIPASE A1-IBETA2, CHLOROPLASTIC"/>
    <property type="match status" value="1"/>
</dbReference>